<proteinExistence type="predicted"/>
<dbReference type="PANTHER" id="PTHR12277">
    <property type="entry name" value="ALPHA/BETA HYDROLASE DOMAIN-CONTAINING PROTEIN"/>
    <property type="match status" value="1"/>
</dbReference>
<dbReference type="EMBL" id="MWPZ01000001">
    <property type="protein sequence ID" value="TID07476.1"/>
    <property type="molecule type" value="Genomic_DNA"/>
</dbReference>
<protein>
    <submittedName>
        <fullName evidence="2">Protein ABHD13</fullName>
    </submittedName>
</protein>
<gene>
    <name evidence="2" type="ORF">CH35J_001267</name>
</gene>
<keyword evidence="1" id="KW-1133">Transmembrane helix</keyword>
<evidence type="ECO:0000313" key="3">
    <source>
        <dbReference type="Proteomes" id="UP000305883"/>
    </source>
</evidence>
<dbReference type="GO" id="GO:0016020">
    <property type="term" value="C:membrane"/>
    <property type="evidence" value="ECO:0007669"/>
    <property type="project" value="TreeGrafter"/>
</dbReference>
<name>A0A4T0WM17_9PEZI</name>
<sequence>MHAIRANSIGQSLCRSRRLQALPAAATWRATSPRPLPHLGLFLKRQFQAEALYLPPLFFAGLLIALWTQKCIAMVLFQNKIIYMPGLPPNARRERIQDYAKQCWGMQWEEKRTQAADGTNLALCVASATSTGGKKTTSRDDADDDTLSMPAVYVLYFQGNASSIPPRLPDLSWVLRSLQQGKRPARYTIVCLSYRGYWTSRGRPSEKGINLDAQAALHWIERVHGEHDAHRHQPLPEVILWGQSIGAGVATNLAAWEAFPSTVRLRSLILETPFTSIKDMLAVLYPQRWVPYRHLWPFLRNQLDSWTNLEAVARNRSGPGAHGKPHVTIIEAGRDELVPAQHGAKLVQRCEEVGLTVEKLTVRGAFHNDAVIKLEGRKAVADAIAQVAAEMQ</sequence>
<comment type="caution">
    <text evidence="2">The sequence shown here is derived from an EMBL/GenBank/DDBJ whole genome shotgun (WGS) entry which is preliminary data.</text>
</comment>
<keyword evidence="1" id="KW-0472">Membrane</keyword>
<keyword evidence="1" id="KW-0812">Transmembrane</keyword>
<dbReference type="Gene3D" id="3.40.50.1820">
    <property type="entry name" value="alpha/beta hydrolase"/>
    <property type="match status" value="1"/>
</dbReference>
<evidence type="ECO:0000256" key="1">
    <source>
        <dbReference type="SAM" id="Phobius"/>
    </source>
</evidence>
<dbReference type="OrthoDB" id="10249433at2759"/>
<accession>A0A4T0WM17</accession>
<dbReference type="SUPFAM" id="SSF53474">
    <property type="entry name" value="alpha/beta-Hydrolases"/>
    <property type="match status" value="1"/>
</dbReference>
<dbReference type="AlphaFoldDB" id="A0A4T0WM17"/>
<feature type="transmembrane region" description="Helical" evidence="1">
    <location>
        <begin position="51"/>
        <end position="68"/>
    </location>
</feature>
<reference evidence="2 3" key="1">
    <citation type="journal article" date="2019" name="Genome Biol. Evol.">
        <title>Genomic Plasticity Mediated by Transposable Elements in the Plant Pathogenic Fungus Colletotrichum higginsianum.</title>
        <authorList>
            <person name="Tsushima A."/>
            <person name="Gan P."/>
            <person name="Kumakura N."/>
            <person name="Narusaka M."/>
            <person name="Takano Y."/>
            <person name="Narusaka Y."/>
            <person name="Shirasu K."/>
        </authorList>
    </citation>
    <scope>NUCLEOTIDE SEQUENCE [LARGE SCALE GENOMIC DNA]</scope>
    <source>
        <strain evidence="2 3">MAFF305635-RFP</strain>
    </source>
</reference>
<organism evidence="2 3">
    <name type="scientific">Colletotrichum higginsianum</name>
    <dbReference type="NCBI Taxonomy" id="80884"/>
    <lineage>
        <taxon>Eukaryota</taxon>
        <taxon>Fungi</taxon>
        <taxon>Dikarya</taxon>
        <taxon>Ascomycota</taxon>
        <taxon>Pezizomycotina</taxon>
        <taxon>Sordariomycetes</taxon>
        <taxon>Hypocreomycetidae</taxon>
        <taxon>Glomerellales</taxon>
        <taxon>Glomerellaceae</taxon>
        <taxon>Colletotrichum</taxon>
        <taxon>Colletotrichum destructivum species complex</taxon>
    </lineage>
</organism>
<dbReference type="InterPro" id="IPR029058">
    <property type="entry name" value="AB_hydrolase_fold"/>
</dbReference>
<dbReference type="GO" id="GO:0008474">
    <property type="term" value="F:palmitoyl-(protein) hydrolase activity"/>
    <property type="evidence" value="ECO:0007669"/>
    <property type="project" value="TreeGrafter"/>
</dbReference>
<dbReference type="Proteomes" id="UP000305883">
    <property type="component" value="Unassembled WGS sequence"/>
</dbReference>
<evidence type="ECO:0000313" key="2">
    <source>
        <dbReference type="EMBL" id="TID07476.1"/>
    </source>
</evidence>
<dbReference type="PANTHER" id="PTHR12277:SF64">
    <property type="entry name" value="SUPERFAMILY HYDROLASE, PUTATIVE (AFU_ORTHOLOGUE AFUA_3G01760)-RELATED"/>
    <property type="match status" value="1"/>
</dbReference>